<comment type="caution">
    <text evidence="1">The sequence shown here is derived from an EMBL/GenBank/DDBJ whole genome shotgun (WGS) entry which is preliminary data.</text>
</comment>
<dbReference type="EMBL" id="LJAM02000397">
    <property type="protein sequence ID" value="RAP70268.1"/>
    <property type="molecule type" value="Genomic_DNA"/>
</dbReference>
<keyword evidence="2" id="KW-1185">Reference proteome</keyword>
<protein>
    <submittedName>
        <fullName evidence="1">Uncharacterized protein</fullName>
    </submittedName>
</protein>
<dbReference type="AlphaFoldDB" id="A0A328TIH4"/>
<name>A0A328TIH4_9GAMM</name>
<proteinExistence type="predicted"/>
<gene>
    <name evidence="1" type="ORF">ACZ87_02927</name>
</gene>
<evidence type="ECO:0000313" key="1">
    <source>
        <dbReference type="EMBL" id="RAP70268.1"/>
    </source>
</evidence>
<sequence length="38" mass="4216">MLNDLQRGIFEDRQRGGITSKKIIPINHLSGALPLLVT</sequence>
<dbReference type="Proteomes" id="UP000244334">
    <property type="component" value="Unassembled WGS sequence"/>
</dbReference>
<accession>A0A328TIH4</accession>
<evidence type="ECO:0000313" key="2">
    <source>
        <dbReference type="Proteomes" id="UP000244334"/>
    </source>
</evidence>
<reference evidence="1" key="1">
    <citation type="submission" date="2018-04" db="EMBL/GenBank/DDBJ databases">
        <title>Genomes of the Obligate Erwinia dacicola and Facultative Enterobacter sp. OLF Endosymbionts of the Olive Fruit fly, Bactrocera oleae.</title>
        <authorList>
            <person name="Estes A.M."/>
            <person name="Hearn D.J."/>
            <person name="Agarwal S."/>
            <person name="Pierson E.A."/>
            <person name="Dunning-Hotopp J.C."/>
        </authorList>
    </citation>
    <scope>NUCLEOTIDE SEQUENCE [LARGE SCALE GENOMIC DNA]</scope>
    <source>
        <strain evidence="1">Oroville</strain>
    </source>
</reference>
<organism evidence="1 2">
    <name type="scientific">Candidatus Erwinia dacicola</name>
    <dbReference type="NCBI Taxonomy" id="252393"/>
    <lineage>
        <taxon>Bacteria</taxon>
        <taxon>Pseudomonadati</taxon>
        <taxon>Pseudomonadota</taxon>
        <taxon>Gammaproteobacteria</taxon>
        <taxon>Enterobacterales</taxon>
        <taxon>Erwiniaceae</taxon>
        <taxon>Erwinia</taxon>
    </lineage>
</organism>